<dbReference type="EMBL" id="KE524950">
    <property type="protein sequence ID" value="KFB38574.1"/>
    <property type="molecule type" value="Genomic_DNA"/>
</dbReference>
<evidence type="ECO:0000313" key="1">
    <source>
        <dbReference type="EMBL" id="KFB38574.1"/>
    </source>
</evidence>
<dbReference type="EnsemblMetazoa" id="ASIC005949-RA">
    <property type="protein sequence ID" value="ASIC005949-PA"/>
    <property type="gene ID" value="ASIC005949"/>
</dbReference>
<reference evidence="1 3" key="1">
    <citation type="journal article" date="2014" name="BMC Genomics">
        <title>Genome sequence of Anopheles sinensis provides insight into genetics basis of mosquito competence for malaria parasites.</title>
        <authorList>
            <person name="Zhou D."/>
            <person name="Zhang D."/>
            <person name="Ding G."/>
            <person name="Shi L."/>
            <person name="Hou Q."/>
            <person name="Ye Y."/>
            <person name="Xu Y."/>
            <person name="Zhou H."/>
            <person name="Xiong C."/>
            <person name="Li S."/>
            <person name="Yu J."/>
            <person name="Hong S."/>
            <person name="Yu X."/>
            <person name="Zou P."/>
            <person name="Chen C."/>
            <person name="Chang X."/>
            <person name="Wang W."/>
            <person name="Lv Y."/>
            <person name="Sun Y."/>
            <person name="Ma L."/>
            <person name="Shen B."/>
            <person name="Zhu C."/>
        </authorList>
    </citation>
    <scope>NUCLEOTIDE SEQUENCE [LARGE SCALE GENOMIC DNA]</scope>
</reference>
<accession>A0A084VKT0</accession>
<gene>
    <name evidence="1" type="ORF">ZHAS_00005949</name>
</gene>
<name>A0A084VKT0_ANOSI</name>
<dbReference type="EMBL" id="ATLV01014255">
    <property type="status" value="NOT_ANNOTATED_CDS"/>
    <property type="molecule type" value="Genomic_DNA"/>
</dbReference>
<protein>
    <submittedName>
        <fullName evidence="1 2">Alkyl hydroperoxide reductase/ thiol specific antioxidant/ Mal allergen</fullName>
    </submittedName>
</protein>
<dbReference type="AlphaFoldDB" id="A0A084VKT0"/>
<sequence>MALLVMHNKTKHCTFDSLRKERIILPGECDEFESFLASSFETVRSGLEEQKTETDTLVAIHTWLFAEDVMFAVLWSRKVIRRSYQSPVSHGSMSLWIWNDDKRNRCRLVFR</sequence>
<keyword evidence="3" id="KW-1185">Reference proteome</keyword>
<evidence type="ECO:0000313" key="3">
    <source>
        <dbReference type="Proteomes" id="UP000030765"/>
    </source>
</evidence>
<proteinExistence type="predicted"/>
<dbReference type="EMBL" id="ATLV01014256">
    <property type="status" value="NOT_ANNOTATED_CDS"/>
    <property type="molecule type" value="Genomic_DNA"/>
</dbReference>
<reference evidence="2" key="2">
    <citation type="submission" date="2020-05" db="UniProtKB">
        <authorList>
            <consortium name="EnsemblMetazoa"/>
        </authorList>
    </citation>
    <scope>IDENTIFICATION</scope>
</reference>
<dbReference type="Proteomes" id="UP000030765">
    <property type="component" value="Unassembled WGS sequence"/>
</dbReference>
<organism evidence="1">
    <name type="scientific">Anopheles sinensis</name>
    <name type="common">Mosquito</name>
    <dbReference type="NCBI Taxonomy" id="74873"/>
    <lineage>
        <taxon>Eukaryota</taxon>
        <taxon>Metazoa</taxon>
        <taxon>Ecdysozoa</taxon>
        <taxon>Arthropoda</taxon>
        <taxon>Hexapoda</taxon>
        <taxon>Insecta</taxon>
        <taxon>Pterygota</taxon>
        <taxon>Neoptera</taxon>
        <taxon>Endopterygota</taxon>
        <taxon>Diptera</taxon>
        <taxon>Nematocera</taxon>
        <taxon>Culicoidea</taxon>
        <taxon>Culicidae</taxon>
        <taxon>Anophelinae</taxon>
        <taxon>Anopheles</taxon>
    </lineage>
</organism>
<evidence type="ECO:0000313" key="2">
    <source>
        <dbReference type="EnsemblMetazoa" id="ASIC005949-PA"/>
    </source>
</evidence>
<dbReference type="VEuPathDB" id="VectorBase:ASIC005949"/>